<evidence type="ECO:0000256" key="3">
    <source>
        <dbReference type="ARBA" id="ARBA00022989"/>
    </source>
</evidence>
<organism evidence="6 7">
    <name type="scientific">Myxococcus llanfairpwllgwyngyllgogerychwyrndrobwllllantysiliogogogochensis</name>
    <dbReference type="NCBI Taxonomy" id="2590453"/>
    <lineage>
        <taxon>Bacteria</taxon>
        <taxon>Pseudomonadati</taxon>
        <taxon>Myxococcota</taxon>
        <taxon>Myxococcia</taxon>
        <taxon>Myxococcales</taxon>
        <taxon>Cystobacterineae</taxon>
        <taxon>Myxococcaceae</taxon>
        <taxon>Myxococcus</taxon>
    </lineage>
</organism>
<name>A0A540X2D9_9BACT</name>
<dbReference type="Proteomes" id="UP000315369">
    <property type="component" value="Unassembled WGS sequence"/>
</dbReference>
<protein>
    <submittedName>
        <fullName evidence="6">CvpA family protein</fullName>
    </submittedName>
</protein>
<dbReference type="EMBL" id="VIFM01000044">
    <property type="protein sequence ID" value="TQF15396.1"/>
    <property type="molecule type" value="Genomic_DNA"/>
</dbReference>
<sequence length="255" mass="27609">MVIDLIILGMVLFFGLIGALTGASRQVANWVGLALGFFASRRLGPFVAPRLAEALDGPLLLGLLLGTVLLFVGVWLTVRYALGTLLQRFLATGKQNENRGIDRFLGFVLGAGKTAAFAWMALSAMTFFEQHVIVAGKRIGVSPKDSLAAHAARRYNLFEMTQFAPMDDMVQVAKAAGDPERAASLKNDPAFKALRKDPRFQRLLQDDKVKQALVRGDTAALLRNDLVLQLIQDPDIAARLGAAARASEHAGDVIR</sequence>
<dbReference type="AlphaFoldDB" id="A0A540X2D9"/>
<keyword evidence="4 5" id="KW-0472">Membrane</keyword>
<dbReference type="GO" id="GO:0009403">
    <property type="term" value="P:toxin biosynthetic process"/>
    <property type="evidence" value="ECO:0007669"/>
    <property type="project" value="InterPro"/>
</dbReference>
<feature type="transmembrane region" description="Helical" evidence="5">
    <location>
        <begin position="58"/>
        <end position="82"/>
    </location>
</feature>
<keyword evidence="2 5" id="KW-0812">Transmembrane</keyword>
<feature type="transmembrane region" description="Helical" evidence="5">
    <location>
        <begin position="103"/>
        <end position="128"/>
    </location>
</feature>
<dbReference type="Pfam" id="PF02674">
    <property type="entry name" value="Colicin_V"/>
    <property type="match status" value="1"/>
</dbReference>
<reference evidence="6 7" key="1">
    <citation type="submission" date="2019-06" db="EMBL/GenBank/DDBJ databases">
        <authorList>
            <person name="Livingstone P."/>
            <person name="Whitworth D."/>
        </authorList>
    </citation>
    <scope>NUCLEOTIDE SEQUENCE [LARGE SCALE GENOMIC DNA]</scope>
    <source>
        <strain evidence="6 7">AM401</strain>
    </source>
</reference>
<accession>A0A540X2D9</accession>
<evidence type="ECO:0000313" key="6">
    <source>
        <dbReference type="EMBL" id="TQF15396.1"/>
    </source>
</evidence>
<evidence type="ECO:0000256" key="5">
    <source>
        <dbReference type="SAM" id="Phobius"/>
    </source>
</evidence>
<dbReference type="OrthoDB" id="5381085at2"/>
<dbReference type="InterPro" id="IPR003825">
    <property type="entry name" value="Colicin-V_CvpA"/>
</dbReference>
<evidence type="ECO:0000256" key="1">
    <source>
        <dbReference type="ARBA" id="ARBA00004141"/>
    </source>
</evidence>
<gene>
    <name evidence="6" type="ORF">FJV41_13730</name>
</gene>
<keyword evidence="3 5" id="KW-1133">Transmembrane helix</keyword>
<dbReference type="RefSeq" id="WP_141642919.1">
    <property type="nucleotide sequence ID" value="NZ_VIFM01000044.1"/>
</dbReference>
<evidence type="ECO:0000256" key="4">
    <source>
        <dbReference type="ARBA" id="ARBA00023136"/>
    </source>
</evidence>
<evidence type="ECO:0000256" key="2">
    <source>
        <dbReference type="ARBA" id="ARBA00022692"/>
    </source>
</evidence>
<keyword evidence="7" id="KW-1185">Reference proteome</keyword>
<proteinExistence type="predicted"/>
<dbReference type="GO" id="GO:0016020">
    <property type="term" value="C:membrane"/>
    <property type="evidence" value="ECO:0007669"/>
    <property type="project" value="UniProtKB-SubCell"/>
</dbReference>
<evidence type="ECO:0000313" key="7">
    <source>
        <dbReference type="Proteomes" id="UP000315369"/>
    </source>
</evidence>
<comment type="caution">
    <text evidence="6">The sequence shown here is derived from an EMBL/GenBank/DDBJ whole genome shotgun (WGS) entry which is preliminary data.</text>
</comment>
<comment type="subcellular location">
    <subcellularLocation>
        <location evidence="1">Membrane</location>
        <topology evidence="1">Multi-pass membrane protein</topology>
    </subcellularLocation>
</comment>